<feature type="signal peptide" evidence="2">
    <location>
        <begin position="1"/>
        <end position="24"/>
    </location>
</feature>
<protein>
    <submittedName>
        <fullName evidence="4">M23 family metallopeptidase</fullName>
    </submittedName>
</protein>
<dbReference type="Pfam" id="PF01551">
    <property type="entry name" value="Peptidase_M23"/>
    <property type="match status" value="1"/>
</dbReference>
<dbReference type="Gene3D" id="2.70.70.10">
    <property type="entry name" value="Glucose Permease (Domain IIA)"/>
    <property type="match status" value="1"/>
</dbReference>
<evidence type="ECO:0000259" key="3">
    <source>
        <dbReference type="Pfam" id="PF01551"/>
    </source>
</evidence>
<sequence length="368" mass="41454">MMIHLARIVCAIVVACTYYPSVQAAANNFTAKPIRSGDTLISILMKNGFSAREREIVLGSSAKLRSLFLTLDTKYLVRKEKGETELRMYDSQTRAAFKILKANGKVTATPYSPNYKVTLERIEGRIHGSILGSVLAKVDSNFVASRFTDAYVFDIRTAKHLKRGARYWFTVQKKYEGGHFITYGEIMQTSLEIDGRDVHKRFVRNSDGGVFFNSDDLLEKRPLYAPVNYLKIASTFQPNRLHPITGRRQPHLGVDFELPVGEAVLAARKGVVVRYGNNHAAGNYIVLLHSNGMETAYDHLYKIDRKIRQGLKVAAGDKIAEVGCTGYCTRAHLHFAVKNKGRMVDPLNYIKSYPYHMQEQLAARVARN</sequence>
<dbReference type="InterPro" id="IPR016047">
    <property type="entry name" value="M23ase_b-sheet_dom"/>
</dbReference>
<dbReference type="Proteomes" id="UP001152321">
    <property type="component" value="Unassembled WGS sequence"/>
</dbReference>
<proteinExistence type="predicted"/>
<dbReference type="SUPFAM" id="SSF51261">
    <property type="entry name" value="Duplicated hybrid motif"/>
    <property type="match status" value="1"/>
</dbReference>
<evidence type="ECO:0000313" key="5">
    <source>
        <dbReference type="Proteomes" id="UP001152321"/>
    </source>
</evidence>
<evidence type="ECO:0000256" key="1">
    <source>
        <dbReference type="ARBA" id="ARBA00022729"/>
    </source>
</evidence>
<evidence type="ECO:0000313" key="4">
    <source>
        <dbReference type="EMBL" id="MDG0815055.1"/>
    </source>
</evidence>
<dbReference type="CDD" id="cd12797">
    <property type="entry name" value="M23_peptidase"/>
    <property type="match status" value="1"/>
</dbReference>
<keyword evidence="1 2" id="KW-0732">Signal</keyword>
<dbReference type="EMBL" id="JANRMI010000001">
    <property type="protein sequence ID" value="MDG0815055.1"/>
    <property type="molecule type" value="Genomic_DNA"/>
</dbReference>
<name>A0ABT6DDZ1_9BACT</name>
<dbReference type="InterPro" id="IPR011055">
    <property type="entry name" value="Dup_hybrid_motif"/>
</dbReference>
<accession>A0ABT6DDZ1</accession>
<feature type="domain" description="M23ase beta-sheet core" evidence="3">
    <location>
        <begin position="250"/>
        <end position="346"/>
    </location>
</feature>
<keyword evidence="5" id="KW-1185">Reference proteome</keyword>
<organism evidence="4 5">
    <name type="scientific">Bdellovibrio svalbardensis</name>
    <dbReference type="NCBI Taxonomy" id="2972972"/>
    <lineage>
        <taxon>Bacteria</taxon>
        <taxon>Pseudomonadati</taxon>
        <taxon>Bdellovibrionota</taxon>
        <taxon>Bdellovibrionia</taxon>
        <taxon>Bdellovibrionales</taxon>
        <taxon>Pseudobdellovibrionaceae</taxon>
        <taxon>Bdellovibrio</taxon>
    </lineage>
</organism>
<evidence type="ECO:0000256" key="2">
    <source>
        <dbReference type="SAM" id="SignalP"/>
    </source>
</evidence>
<reference evidence="4" key="1">
    <citation type="submission" date="2022-08" db="EMBL/GenBank/DDBJ databases">
        <title>Novel Bdellovibrio Species Isolated from Svalbard: Designation Bdellovibrio svalbardensis.</title>
        <authorList>
            <person name="Mitchell R.J."/>
            <person name="Choi S.Y."/>
        </authorList>
    </citation>
    <scope>NUCLEOTIDE SEQUENCE</scope>
    <source>
        <strain evidence="4">PAP01</strain>
    </source>
</reference>
<comment type="caution">
    <text evidence="4">The sequence shown here is derived from an EMBL/GenBank/DDBJ whole genome shotgun (WGS) entry which is preliminary data.</text>
</comment>
<dbReference type="InterPro" id="IPR050570">
    <property type="entry name" value="Cell_wall_metabolism_enzyme"/>
</dbReference>
<feature type="chain" id="PRO_5046076234" evidence="2">
    <location>
        <begin position="25"/>
        <end position="368"/>
    </location>
</feature>
<dbReference type="RefSeq" id="WP_277576533.1">
    <property type="nucleotide sequence ID" value="NZ_JANRMI010000001.1"/>
</dbReference>
<dbReference type="PANTHER" id="PTHR21666:SF289">
    <property type="entry name" value="L-ALA--D-GLU ENDOPEPTIDASE"/>
    <property type="match status" value="1"/>
</dbReference>
<dbReference type="PANTHER" id="PTHR21666">
    <property type="entry name" value="PEPTIDASE-RELATED"/>
    <property type="match status" value="1"/>
</dbReference>
<dbReference type="Gene3D" id="3.10.450.350">
    <property type="match status" value="1"/>
</dbReference>
<gene>
    <name evidence="4" type="ORF">NWE73_01685</name>
</gene>